<dbReference type="GO" id="GO:0004497">
    <property type="term" value="F:monooxygenase activity"/>
    <property type="evidence" value="ECO:0007669"/>
    <property type="project" value="UniProtKB-KW"/>
</dbReference>
<sequence>MTTISKENHFLTLINIFAVGTSDQQKLVDLLILATESVRKAPGFISSSLHRSLDGTKVTMYAQWKSMEDYQKMRNNPVASPYLQQAMEFASFEPGMYEVVETFFP</sequence>
<dbReference type="PROSITE" id="PS51725">
    <property type="entry name" value="ABM"/>
    <property type="match status" value="1"/>
</dbReference>
<protein>
    <submittedName>
        <fullName evidence="2">Quinol monooxygenase YgiN</fullName>
    </submittedName>
</protein>
<proteinExistence type="predicted"/>
<dbReference type="AlphaFoldDB" id="A0A7X0IZZ3"/>
<reference evidence="2 3" key="1">
    <citation type="submission" date="2020-08" db="EMBL/GenBank/DDBJ databases">
        <title>Genomic Encyclopedia of Type Strains, Phase IV (KMG-V): Genome sequencing to study the core and pangenomes of soil and plant-associated prokaryotes.</title>
        <authorList>
            <person name="Whitman W."/>
        </authorList>
    </citation>
    <scope>NUCLEOTIDE SEQUENCE [LARGE SCALE GENOMIC DNA]</scope>
    <source>
        <strain evidence="2 3">M2T3</strain>
    </source>
</reference>
<keyword evidence="2" id="KW-0503">Monooxygenase</keyword>
<organism evidence="2 3">
    <name type="scientific">Pedobacter cryoconitis</name>
    <dbReference type="NCBI Taxonomy" id="188932"/>
    <lineage>
        <taxon>Bacteria</taxon>
        <taxon>Pseudomonadati</taxon>
        <taxon>Bacteroidota</taxon>
        <taxon>Sphingobacteriia</taxon>
        <taxon>Sphingobacteriales</taxon>
        <taxon>Sphingobacteriaceae</taxon>
        <taxon>Pedobacter</taxon>
    </lineage>
</organism>
<dbReference type="InterPro" id="IPR011008">
    <property type="entry name" value="Dimeric_a/b-barrel"/>
</dbReference>
<dbReference type="EMBL" id="JACHCC010000002">
    <property type="protein sequence ID" value="MBB6498516.1"/>
    <property type="molecule type" value="Genomic_DNA"/>
</dbReference>
<accession>A0A7X0IZZ3</accession>
<dbReference type="InterPro" id="IPR007138">
    <property type="entry name" value="ABM_dom"/>
</dbReference>
<dbReference type="SUPFAM" id="SSF54909">
    <property type="entry name" value="Dimeric alpha+beta barrel"/>
    <property type="match status" value="1"/>
</dbReference>
<gene>
    <name evidence="2" type="ORF">HDF25_000653</name>
</gene>
<name>A0A7X0IZZ3_9SPHI</name>
<evidence type="ECO:0000313" key="2">
    <source>
        <dbReference type="EMBL" id="MBB6498516.1"/>
    </source>
</evidence>
<comment type="caution">
    <text evidence="2">The sequence shown here is derived from an EMBL/GenBank/DDBJ whole genome shotgun (WGS) entry which is preliminary data.</text>
</comment>
<dbReference type="Proteomes" id="UP000521017">
    <property type="component" value="Unassembled WGS sequence"/>
</dbReference>
<dbReference type="Pfam" id="PF03992">
    <property type="entry name" value="ABM"/>
    <property type="match status" value="1"/>
</dbReference>
<evidence type="ECO:0000259" key="1">
    <source>
        <dbReference type="PROSITE" id="PS51725"/>
    </source>
</evidence>
<keyword evidence="2" id="KW-0560">Oxidoreductase</keyword>
<evidence type="ECO:0000313" key="3">
    <source>
        <dbReference type="Proteomes" id="UP000521017"/>
    </source>
</evidence>
<dbReference type="Gene3D" id="3.30.70.100">
    <property type="match status" value="1"/>
</dbReference>
<dbReference type="RefSeq" id="WP_184622714.1">
    <property type="nucleotide sequence ID" value="NZ_JACHCC010000002.1"/>
</dbReference>
<feature type="domain" description="ABM" evidence="1">
    <location>
        <begin position="11"/>
        <end position="100"/>
    </location>
</feature>